<dbReference type="RefSeq" id="WP_379538294.1">
    <property type="nucleotide sequence ID" value="NZ_JBHSDR010000004.1"/>
</dbReference>
<feature type="signal peptide" evidence="1">
    <location>
        <begin position="1"/>
        <end position="18"/>
    </location>
</feature>
<accession>A0ABV8RRA9</accession>
<dbReference type="GO" id="GO:0016491">
    <property type="term" value="F:oxidoreductase activity"/>
    <property type="evidence" value="ECO:0007669"/>
    <property type="project" value="UniProtKB-KW"/>
</dbReference>
<dbReference type="Gene3D" id="2.120.10.30">
    <property type="entry name" value="TolB, C-terminal domain"/>
    <property type="match status" value="1"/>
</dbReference>
<dbReference type="SUPFAM" id="SSF50952">
    <property type="entry name" value="Soluble quinoprotein glucose dehydrogenase"/>
    <property type="match status" value="1"/>
</dbReference>
<proteinExistence type="predicted"/>
<keyword evidence="4" id="KW-1185">Reference proteome</keyword>
<feature type="domain" description="Glucose/Sorbosone dehydrogenase" evidence="2">
    <location>
        <begin position="56"/>
        <end position="386"/>
    </location>
</feature>
<reference evidence="4" key="1">
    <citation type="journal article" date="2019" name="Int. J. Syst. Evol. Microbiol.">
        <title>The Global Catalogue of Microorganisms (GCM) 10K type strain sequencing project: providing services to taxonomists for standard genome sequencing and annotation.</title>
        <authorList>
            <consortium name="The Broad Institute Genomics Platform"/>
            <consortium name="The Broad Institute Genome Sequencing Center for Infectious Disease"/>
            <person name="Wu L."/>
            <person name="Ma J."/>
        </authorList>
    </citation>
    <scope>NUCLEOTIDE SEQUENCE [LARGE SCALE GENOMIC DNA]</scope>
    <source>
        <strain evidence="4">CGMCC 1.12989</strain>
    </source>
</reference>
<evidence type="ECO:0000313" key="4">
    <source>
        <dbReference type="Proteomes" id="UP001595828"/>
    </source>
</evidence>
<protein>
    <submittedName>
        <fullName evidence="3">PQQ-dependent sugar dehydrogenase</fullName>
        <ecNumber evidence="3">1.1.5.-</ecNumber>
    </submittedName>
</protein>
<keyword evidence="3" id="KW-0560">Oxidoreductase</keyword>
<evidence type="ECO:0000313" key="3">
    <source>
        <dbReference type="EMBL" id="MFC4294806.1"/>
    </source>
</evidence>
<dbReference type="PANTHER" id="PTHR19328:SF75">
    <property type="entry name" value="ALDOSE SUGAR DEHYDROGENASE YLII"/>
    <property type="match status" value="1"/>
</dbReference>
<dbReference type="InterPro" id="IPR012938">
    <property type="entry name" value="Glc/Sorbosone_DH"/>
</dbReference>
<name>A0ABV8RRA9_9SPHN</name>
<dbReference type="InterPro" id="IPR011042">
    <property type="entry name" value="6-blade_b-propeller_TolB-like"/>
</dbReference>
<comment type="caution">
    <text evidence="3">The sequence shown here is derived from an EMBL/GenBank/DDBJ whole genome shotgun (WGS) entry which is preliminary data.</text>
</comment>
<evidence type="ECO:0000256" key="1">
    <source>
        <dbReference type="SAM" id="SignalP"/>
    </source>
</evidence>
<dbReference type="PANTHER" id="PTHR19328">
    <property type="entry name" value="HEDGEHOG-INTERACTING PROTEIN"/>
    <property type="match status" value="1"/>
</dbReference>
<feature type="chain" id="PRO_5047224820" evidence="1">
    <location>
        <begin position="19"/>
        <end position="391"/>
    </location>
</feature>
<dbReference type="InterPro" id="IPR011041">
    <property type="entry name" value="Quinoprot_gluc/sorb_DH_b-prop"/>
</dbReference>
<sequence>MKLLTIPIGLAASLSLLALPLASCSAASAPAGGGQVAATEQQGADETFAITDIGTFEEPWALALEPGTGRAFVTERAGAIRFVSPDGKAGTLSGVPKVDYGGQGGLGDFIFAPDYAKSHMVYLSWVETGQGDTRGAVVGRARLDCATPSSCALAELKVIWRQVPKVSGRGHYSHRLAFSPDCKYLFVSSGERQKFTPAQDMSVNLGKIVRLLPDGTPAPGNPFAAKSGIASQIWTLGHRNVLGLAFDAQGRLWDLEHGPKGGDEINLVKPGQNYGWPVVSNGDNYDGTPIPRHATRPDFTAPAISWNPVIAPGDFIFYSGSAFPEWRGQVIVAGLGSEGLVRVAIDGESAREVARYPLGTRIRDIAQATDGSIWVIEDGKHGRLRRLAPAR</sequence>
<keyword evidence="1" id="KW-0732">Signal</keyword>
<dbReference type="EC" id="1.1.5.-" evidence="3"/>
<dbReference type="Proteomes" id="UP001595828">
    <property type="component" value="Unassembled WGS sequence"/>
</dbReference>
<gene>
    <name evidence="3" type="ORF">ACFO0A_06990</name>
</gene>
<dbReference type="Pfam" id="PF07995">
    <property type="entry name" value="GSDH"/>
    <property type="match status" value="1"/>
</dbReference>
<organism evidence="3 4">
    <name type="scientific">Novosphingobium tardum</name>
    <dbReference type="NCBI Taxonomy" id="1538021"/>
    <lineage>
        <taxon>Bacteria</taxon>
        <taxon>Pseudomonadati</taxon>
        <taxon>Pseudomonadota</taxon>
        <taxon>Alphaproteobacteria</taxon>
        <taxon>Sphingomonadales</taxon>
        <taxon>Sphingomonadaceae</taxon>
        <taxon>Novosphingobium</taxon>
    </lineage>
</organism>
<dbReference type="EMBL" id="JBHSDR010000004">
    <property type="protein sequence ID" value="MFC4294806.1"/>
    <property type="molecule type" value="Genomic_DNA"/>
</dbReference>
<evidence type="ECO:0000259" key="2">
    <source>
        <dbReference type="Pfam" id="PF07995"/>
    </source>
</evidence>